<proteinExistence type="predicted"/>
<dbReference type="AlphaFoldDB" id="A0A9D4KTZ7"/>
<organism evidence="1 2">
    <name type="scientific">Dreissena polymorpha</name>
    <name type="common">Zebra mussel</name>
    <name type="synonym">Mytilus polymorpha</name>
    <dbReference type="NCBI Taxonomy" id="45954"/>
    <lineage>
        <taxon>Eukaryota</taxon>
        <taxon>Metazoa</taxon>
        <taxon>Spiralia</taxon>
        <taxon>Lophotrochozoa</taxon>
        <taxon>Mollusca</taxon>
        <taxon>Bivalvia</taxon>
        <taxon>Autobranchia</taxon>
        <taxon>Heteroconchia</taxon>
        <taxon>Euheterodonta</taxon>
        <taxon>Imparidentia</taxon>
        <taxon>Neoheterodontei</taxon>
        <taxon>Myida</taxon>
        <taxon>Dreissenoidea</taxon>
        <taxon>Dreissenidae</taxon>
        <taxon>Dreissena</taxon>
    </lineage>
</organism>
<sequence>MFLLDIFLLDIFLLDIFLLDIFLLDNLSTTTTVSAERKLQKIPNMKQIIDFLKANIQPIVLCLCDDLNTVKLSLSESGGIHQTTFGIYSMVGSVARLVIFGSDTTYLPTYLYIYLSILSNSPCGYY</sequence>
<name>A0A9D4KTZ7_DREPO</name>
<gene>
    <name evidence="1" type="ORF">DPMN_088376</name>
</gene>
<dbReference type="EMBL" id="JAIWYP010000003">
    <property type="protein sequence ID" value="KAH3846082.1"/>
    <property type="molecule type" value="Genomic_DNA"/>
</dbReference>
<accession>A0A9D4KTZ7</accession>
<reference evidence="1" key="2">
    <citation type="submission" date="2020-11" db="EMBL/GenBank/DDBJ databases">
        <authorList>
            <person name="McCartney M.A."/>
            <person name="Auch B."/>
            <person name="Kono T."/>
            <person name="Mallez S."/>
            <person name="Becker A."/>
            <person name="Gohl D.M."/>
            <person name="Silverstein K.A.T."/>
            <person name="Koren S."/>
            <person name="Bechman K.B."/>
            <person name="Herman A."/>
            <person name="Abrahante J.E."/>
            <person name="Garbe J."/>
        </authorList>
    </citation>
    <scope>NUCLEOTIDE SEQUENCE</scope>
    <source>
        <strain evidence="1">Duluth1</strain>
        <tissue evidence="1">Whole animal</tissue>
    </source>
</reference>
<comment type="caution">
    <text evidence="1">The sequence shown here is derived from an EMBL/GenBank/DDBJ whole genome shotgun (WGS) entry which is preliminary data.</text>
</comment>
<protein>
    <submittedName>
        <fullName evidence="1">Uncharacterized protein</fullName>
    </submittedName>
</protein>
<keyword evidence="2" id="KW-1185">Reference proteome</keyword>
<dbReference type="Proteomes" id="UP000828390">
    <property type="component" value="Unassembled WGS sequence"/>
</dbReference>
<evidence type="ECO:0000313" key="2">
    <source>
        <dbReference type="Proteomes" id="UP000828390"/>
    </source>
</evidence>
<evidence type="ECO:0000313" key="1">
    <source>
        <dbReference type="EMBL" id="KAH3846082.1"/>
    </source>
</evidence>
<reference evidence="1" key="1">
    <citation type="journal article" date="2019" name="bioRxiv">
        <title>The Genome of the Zebra Mussel, Dreissena polymorpha: A Resource for Invasive Species Research.</title>
        <authorList>
            <person name="McCartney M.A."/>
            <person name="Auch B."/>
            <person name="Kono T."/>
            <person name="Mallez S."/>
            <person name="Zhang Y."/>
            <person name="Obille A."/>
            <person name="Becker A."/>
            <person name="Abrahante J.E."/>
            <person name="Garbe J."/>
            <person name="Badalamenti J.P."/>
            <person name="Herman A."/>
            <person name="Mangelson H."/>
            <person name="Liachko I."/>
            <person name="Sullivan S."/>
            <person name="Sone E.D."/>
            <person name="Koren S."/>
            <person name="Silverstein K.A.T."/>
            <person name="Beckman K.B."/>
            <person name="Gohl D.M."/>
        </authorList>
    </citation>
    <scope>NUCLEOTIDE SEQUENCE</scope>
    <source>
        <strain evidence="1">Duluth1</strain>
        <tissue evidence="1">Whole animal</tissue>
    </source>
</reference>